<dbReference type="InterPro" id="IPR001608">
    <property type="entry name" value="Ala_racemase_N"/>
</dbReference>
<evidence type="ECO:0000259" key="5">
    <source>
        <dbReference type="Pfam" id="PF01168"/>
    </source>
</evidence>
<evidence type="ECO:0000256" key="3">
    <source>
        <dbReference type="PIRSR" id="PIRSR004848-1"/>
    </source>
</evidence>
<keyword evidence="7" id="KW-1185">Reference proteome</keyword>
<dbReference type="Pfam" id="PF01168">
    <property type="entry name" value="Ala_racemase_N"/>
    <property type="match status" value="1"/>
</dbReference>
<gene>
    <name evidence="6" type="ORF">H0486_08795</name>
</gene>
<dbReference type="Gene3D" id="3.20.20.10">
    <property type="entry name" value="Alanine racemase"/>
    <property type="match status" value="1"/>
</dbReference>
<reference evidence="6 7" key="1">
    <citation type="submission" date="2020-07" db="EMBL/GenBank/DDBJ databases">
        <title>Characterization and genome sequencing of isolate MD1, a novel member within the family Lachnospiraceae.</title>
        <authorList>
            <person name="Rettenmaier R."/>
            <person name="Di Bello L."/>
            <person name="Zinser C."/>
            <person name="Scheitz K."/>
            <person name="Liebl W."/>
            <person name="Zverlov V."/>
        </authorList>
    </citation>
    <scope>NUCLEOTIDE SEQUENCE [LARGE SCALE GENOMIC DNA]</scope>
    <source>
        <strain evidence="6 7">MD1</strain>
    </source>
</reference>
<accession>A0A839JZ62</accession>
<evidence type="ECO:0000256" key="1">
    <source>
        <dbReference type="ARBA" id="ARBA00022898"/>
    </source>
</evidence>
<proteinExistence type="inferred from homology"/>
<evidence type="ECO:0000256" key="2">
    <source>
        <dbReference type="HAMAP-Rule" id="MF_02087"/>
    </source>
</evidence>
<dbReference type="GO" id="GO:0030170">
    <property type="term" value="F:pyridoxal phosphate binding"/>
    <property type="evidence" value="ECO:0007669"/>
    <property type="project" value="UniProtKB-UniRule"/>
</dbReference>
<dbReference type="InterPro" id="IPR011078">
    <property type="entry name" value="PyrdxlP_homeostasis"/>
</dbReference>
<dbReference type="RefSeq" id="WP_228354399.1">
    <property type="nucleotide sequence ID" value="NZ_JACEGA010000001.1"/>
</dbReference>
<sequence length="257" mass="29744">MMKENIINIEKRIQAACDRAGRKRSEVTLIAVSKTKPNEMLMEAYNLGMRHFGENKVQEMVKKYEDLNHIFSEPVYWHLIGHLQRNKVKYIVDKAVLIHSVDSLRLAEQIEEEAAKKDILCDILIEVNVAEEDTKFGVKLEEVLPLFIEISKLSHIRVRGLMTIAPYVENPEKNRKYFRKLRELYVDIKSKNIDNKGDGNNLNYNDFFTNESIDSKLEYFNILSMGMTGDFEVAIEEGATIVRVGTGIFGERIYHVN</sequence>
<protein>
    <recommendedName>
        <fullName evidence="2">Pyridoxal phosphate homeostasis protein</fullName>
        <shortName evidence="2">PLP homeostasis protein</shortName>
    </recommendedName>
</protein>
<dbReference type="AlphaFoldDB" id="A0A839JZ62"/>
<dbReference type="HAMAP" id="MF_02087">
    <property type="entry name" value="PLP_homeostasis"/>
    <property type="match status" value="1"/>
</dbReference>
<dbReference type="PANTHER" id="PTHR10146">
    <property type="entry name" value="PROLINE SYNTHETASE CO-TRANSCRIBED BACTERIAL HOMOLOG PROTEIN"/>
    <property type="match status" value="1"/>
</dbReference>
<evidence type="ECO:0000313" key="7">
    <source>
        <dbReference type="Proteomes" id="UP000574276"/>
    </source>
</evidence>
<comment type="cofactor">
    <cofactor evidence="3">
        <name>pyridoxal 5'-phosphate</name>
        <dbReference type="ChEBI" id="CHEBI:597326"/>
    </cofactor>
</comment>
<dbReference type="FunFam" id="3.20.20.10:FF:000018">
    <property type="entry name" value="Pyridoxal phosphate homeostasis protein"/>
    <property type="match status" value="1"/>
</dbReference>
<keyword evidence="1 2" id="KW-0663">Pyridoxal phosphate</keyword>
<comment type="similarity">
    <text evidence="2 4">Belongs to the pyridoxal phosphate-binding protein YggS/PROSC family.</text>
</comment>
<evidence type="ECO:0000256" key="4">
    <source>
        <dbReference type="RuleBase" id="RU004514"/>
    </source>
</evidence>
<dbReference type="EMBL" id="JACEGA010000001">
    <property type="protein sequence ID" value="MBB2182973.1"/>
    <property type="molecule type" value="Genomic_DNA"/>
</dbReference>
<dbReference type="Proteomes" id="UP000574276">
    <property type="component" value="Unassembled WGS sequence"/>
</dbReference>
<organism evidence="6 7">
    <name type="scientific">Variimorphobacter saccharofermentans</name>
    <dbReference type="NCBI Taxonomy" id="2755051"/>
    <lineage>
        <taxon>Bacteria</taxon>
        <taxon>Bacillati</taxon>
        <taxon>Bacillota</taxon>
        <taxon>Clostridia</taxon>
        <taxon>Lachnospirales</taxon>
        <taxon>Lachnospiraceae</taxon>
        <taxon>Variimorphobacter</taxon>
    </lineage>
</organism>
<feature type="modified residue" description="N6-(pyridoxal phosphate)lysine" evidence="2 3">
    <location>
        <position position="34"/>
    </location>
</feature>
<dbReference type="PANTHER" id="PTHR10146:SF14">
    <property type="entry name" value="PYRIDOXAL PHOSPHATE HOMEOSTASIS PROTEIN"/>
    <property type="match status" value="1"/>
</dbReference>
<dbReference type="CDD" id="cd00635">
    <property type="entry name" value="PLPDE_III_YBL036c_like"/>
    <property type="match status" value="1"/>
</dbReference>
<dbReference type="SUPFAM" id="SSF51419">
    <property type="entry name" value="PLP-binding barrel"/>
    <property type="match status" value="1"/>
</dbReference>
<name>A0A839JZ62_9FIRM</name>
<dbReference type="NCBIfam" id="TIGR00044">
    <property type="entry name" value="YggS family pyridoxal phosphate-dependent enzyme"/>
    <property type="match status" value="1"/>
</dbReference>
<dbReference type="InterPro" id="IPR029066">
    <property type="entry name" value="PLP-binding_barrel"/>
</dbReference>
<dbReference type="PIRSF" id="PIRSF004848">
    <property type="entry name" value="YBL036c_PLPDEIII"/>
    <property type="match status" value="1"/>
</dbReference>
<feature type="domain" description="Alanine racemase N-terminal" evidence="5">
    <location>
        <begin position="9"/>
        <end position="192"/>
    </location>
</feature>
<evidence type="ECO:0000313" key="6">
    <source>
        <dbReference type="EMBL" id="MBB2182973.1"/>
    </source>
</evidence>
<comment type="caution">
    <text evidence="6">The sequence shown here is derived from an EMBL/GenBank/DDBJ whole genome shotgun (WGS) entry which is preliminary data.</text>
</comment>
<comment type="function">
    <text evidence="2">Pyridoxal 5'-phosphate (PLP)-binding protein, which is involved in PLP homeostasis.</text>
</comment>